<evidence type="ECO:0000259" key="2">
    <source>
        <dbReference type="Pfam" id="PF08389"/>
    </source>
</evidence>
<reference evidence="3 4" key="1">
    <citation type="submission" date="2017-09" db="EMBL/GenBank/DDBJ databases">
        <authorList>
            <consortium name="International Durum Wheat Genome Sequencing Consortium (IDWGSC)"/>
            <person name="Milanesi L."/>
        </authorList>
    </citation>
    <scope>NUCLEOTIDE SEQUENCE [LARGE SCALE GENOMIC DNA]</scope>
    <source>
        <strain evidence="4">cv. Svevo</strain>
    </source>
</reference>
<organism evidence="3 4">
    <name type="scientific">Triticum turgidum subsp. durum</name>
    <name type="common">Durum wheat</name>
    <name type="synonym">Triticum durum</name>
    <dbReference type="NCBI Taxonomy" id="4567"/>
    <lineage>
        <taxon>Eukaryota</taxon>
        <taxon>Viridiplantae</taxon>
        <taxon>Streptophyta</taxon>
        <taxon>Embryophyta</taxon>
        <taxon>Tracheophyta</taxon>
        <taxon>Spermatophyta</taxon>
        <taxon>Magnoliopsida</taxon>
        <taxon>Liliopsida</taxon>
        <taxon>Poales</taxon>
        <taxon>Poaceae</taxon>
        <taxon>BOP clade</taxon>
        <taxon>Pooideae</taxon>
        <taxon>Triticodae</taxon>
        <taxon>Triticeae</taxon>
        <taxon>Triticinae</taxon>
        <taxon>Triticum</taxon>
    </lineage>
</organism>
<evidence type="ECO:0000313" key="4">
    <source>
        <dbReference type="Proteomes" id="UP000324705"/>
    </source>
</evidence>
<dbReference type="EMBL" id="LT934118">
    <property type="protein sequence ID" value="VAI05525.1"/>
    <property type="molecule type" value="Genomic_DNA"/>
</dbReference>
<dbReference type="AlphaFoldDB" id="A0A9R0WBC5"/>
<feature type="region of interest" description="Disordered" evidence="1">
    <location>
        <begin position="21"/>
        <end position="48"/>
    </location>
</feature>
<dbReference type="OMA" id="LYPQHAN"/>
<dbReference type="InterPro" id="IPR057941">
    <property type="entry name" value="TPR_TNPO3_IPO13_2nd"/>
</dbReference>
<name>A0A9R0WBC5_TRITD</name>
<dbReference type="PANTHER" id="PTHR12363:SF44">
    <property type="entry name" value="ARM REPEAT SUPERFAMILY PROTEIN"/>
    <property type="match status" value="1"/>
</dbReference>
<sequence>MEQRRGPNLKAPVFVFCEKAKTSRGGQKSSHAVRATRPSQSPLSPRFPTRIHPSTHARAHLPAAGAAAMDVAESPDLQAQLAAAVHALNHASHPSARLAANQWLVGLQRSPQAWALAVSLLASADHPSPSADLLFFAAQMLRRKIQSPDYSLPDNAAQLLDALLVAARRFCLAPPRLLTQICLALAALALRAEGGVDGLFARMPHLPDPALLELLTVLPEEVAQDESGDTGVDSATRCRFTRELLTHAPAVLEFLLAQSEKPAAADGVPLHERNHRILRCLLSWVRAGCFSGAPVSALVAHPLLTFAFNSLQAFFSFEVAIEVMTELVSQYQELPQAFLSKMPYIREVLLLPALANRSEKIIAGLTSLMCEVGQAAPGLVAEGSNEALSLSDALLRCVAFSSEDWEIAESTLQFWCSLAHCILGIDEQTSKRNATQELFLPVFSSLLDALLFRAQIIDIDEHCTGRASSIPDGLVQFRLNLEELLVDICLLLGAPAYINKLLSSGWGLASQSIPWKEVEVRMYALSMVADTILQDGSPFDFSVVMHFVNILSSRTPAELNGCQFLVYKSFGDVIGSYSKWLSSSKSNIKPLLLFCASGISKSISSNSCSVALRKLCEDASSFIHEPPILDILFWISEGMGEGNLRIEDEEEIISAITHALCSILDKELRKTSLARLLCSSYSAVEKIIDIDRDELLRQNSCAYAQALNIAVRGLHRTGALFSHLAMSITSGLIDDDTISVLFGIFWPLLEKLSQSSHMENTSLSTAACRSLSSAIHSCGQHFQILLPKILECLSMNFLLYQRHDCFLRTAANMIEEFGHKEEYSVVCVRTIETFSSAASLSNLNSSYTCDQEPDLIEAYANFTSAFIRCCPKEAIVASRSLLELSFQKAAICSTAMHRGAALAAISYMSCFFDASLTDVLESPECPSDESRGAVLVQILARCGEGLMSNVFYALLGVSALSRVHKSATMLQQLAALCSLCERTMWKGILCWDSLCGWLQTTVSSLSSQYLRQGEAEMIIPLWLKVLQDAASDYLHSRTGDNCRNHPGYMQGKGGRTLKRVIRDFAESHRNVPTPYIDSRWSCHQQLS</sequence>
<dbReference type="InterPro" id="IPR051345">
    <property type="entry name" value="Importin_beta-like_NTR"/>
</dbReference>
<dbReference type="GO" id="GO:0005737">
    <property type="term" value="C:cytoplasm"/>
    <property type="evidence" value="ECO:0007669"/>
    <property type="project" value="TreeGrafter"/>
</dbReference>
<gene>
    <name evidence="3" type="ORF">TRITD_4Bv1G095910</name>
</gene>
<evidence type="ECO:0000313" key="3">
    <source>
        <dbReference type="EMBL" id="VAI05525.1"/>
    </source>
</evidence>
<proteinExistence type="predicted"/>
<dbReference type="Pfam" id="PF08389">
    <property type="entry name" value="Xpo1"/>
    <property type="match status" value="1"/>
</dbReference>
<protein>
    <recommendedName>
        <fullName evidence="2">Exportin-1/Importin-beta-like domain-containing protein</fullName>
    </recommendedName>
</protein>
<dbReference type="GO" id="GO:0006606">
    <property type="term" value="P:protein import into nucleus"/>
    <property type="evidence" value="ECO:0007669"/>
    <property type="project" value="TreeGrafter"/>
</dbReference>
<dbReference type="SUPFAM" id="SSF48371">
    <property type="entry name" value="ARM repeat"/>
    <property type="match status" value="1"/>
</dbReference>
<dbReference type="PANTHER" id="PTHR12363">
    <property type="entry name" value="TRANSPORTIN 3 AND IMPORTIN 13"/>
    <property type="match status" value="1"/>
</dbReference>
<dbReference type="InterPro" id="IPR011989">
    <property type="entry name" value="ARM-like"/>
</dbReference>
<dbReference type="Proteomes" id="UP000324705">
    <property type="component" value="Chromosome 4B"/>
</dbReference>
<evidence type="ECO:0000256" key="1">
    <source>
        <dbReference type="SAM" id="MobiDB-lite"/>
    </source>
</evidence>
<dbReference type="InterPro" id="IPR013598">
    <property type="entry name" value="Exportin-1/Importin-b-like"/>
</dbReference>
<keyword evidence="4" id="KW-1185">Reference proteome</keyword>
<dbReference type="Pfam" id="PF24138">
    <property type="entry name" value="TPR_TNPO3_IPO13_2nd"/>
    <property type="match status" value="1"/>
</dbReference>
<dbReference type="InterPro" id="IPR016024">
    <property type="entry name" value="ARM-type_fold"/>
</dbReference>
<dbReference type="Gramene" id="TRITD4Bv1G095910.6">
    <property type="protein sequence ID" value="TRITD4Bv1G095910.6"/>
    <property type="gene ID" value="TRITD4Bv1G095910"/>
</dbReference>
<dbReference type="Gene3D" id="1.25.10.10">
    <property type="entry name" value="Leucine-rich Repeat Variant"/>
    <property type="match status" value="1"/>
</dbReference>
<feature type="domain" description="Exportin-1/Importin-beta-like" evidence="2">
    <location>
        <begin position="175"/>
        <end position="323"/>
    </location>
</feature>
<accession>A0A9R0WBC5</accession>